<comment type="caution">
    <text evidence="3">The sequence shown here is derived from an EMBL/GenBank/DDBJ whole genome shotgun (WGS) entry which is preliminary data.</text>
</comment>
<gene>
    <name evidence="3" type="ORF">CTER_0647</name>
</gene>
<organism evidence="3 4">
    <name type="scientific">Ruminiclostridium cellobioparum subsp. termitidis CT1112</name>
    <dbReference type="NCBI Taxonomy" id="1195236"/>
    <lineage>
        <taxon>Bacteria</taxon>
        <taxon>Bacillati</taxon>
        <taxon>Bacillota</taxon>
        <taxon>Clostridia</taxon>
        <taxon>Eubacteriales</taxon>
        <taxon>Oscillospiraceae</taxon>
        <taxon>Ruminiclostridium</taxon>
    </lineage>
</organism>
<feature type="transmembrane region" description="Helical" evidence="2">
    <location>
        <begin position="6"/>
        <end position="24"/>
    </location>
</feature>
<feature type="transmembrane region" description="Helical" evidence="2">
    <location>
        <begin position="69"/>
        <end position="93"/>
    </location>
</feature>
<keyword evidence="4" id="KW-1185">Reference proteome</keyword>
<evidence type="ECO:0000256" key="1">
    <source>
        <dbReference type="SAM" id="MobiDB-lite"/>
    </source>
</evidence>
<dbReference type="RefSeq" id="WP_004622879.1">
    <property type="nucleotide sequence ID" value="NZ_AORV01000003.1"/>
</dbReference>
<reference evidence="3 4" key="1">
    <citation type="journal article" date="2013" name="Genome Announc.">
        <title>Draft Genome Sequence of the Cellulolytic, Mesophilic, Anaerobic Bacterium Clostridium termitidis Strain CT1112 (DSM 5398).</title>
        <authorList>
            <person name="Lal S."/>
            <person name="Ramachandran U."/>
            <person name="Zhang X."/>
            <person name="Munir R."/>
            <person name="Sparling R."/>
            <person name="Levin D.B."/>
        </authorList>
    </citation>
    <scope>NUCLEOTIDE SEQUENCE [LARGE SCALE GENOMIC DNA]</scope>
    <source>
        <strain evidence="3 4">CT1112</strain>
    </source>
</reference>
<keyword evidence="2" id="KW-0472">Membrane</keyword>
<protein>
    <submittedName>
        <fullName evidence="3">Uncharacterized protein</fullName>
    </submittedName>
</protein>
<keyword evidence="2" id="KW-0812">Transmembrane</keyword>
<accession>S0FV59</accession>
<evidence type="ECO:0000256" key="2">
    <source>
        <dbReference type="SAM" id="Phobius"/>
    </source>
</evidence>
<evidence type="ECO:0000313" key="4">
    <source>
        <dbReference type="Proteomes" id="UP000014155"/>
    </source>
</evidence>
<dbReference type="PATRIC" id="fig|1195236.3.peg.112"/>
<feature type="region of interest" description="Disordered" evidence="1">
    <location>
        <begin position="249"/>
        <end position="268"/>
    </location>
</feature>
<proteinExistence type="predicted"/>
<dbReference type="Proteomes" id="UP000014155">
    <property type="component" value="Unassembled WGS sequence"/>
</dbReference>
<dbReference type="AlphaFoldDB" id="S0FV59"/>
<dbReference type="EMBL" id="AORV01000003">
    <property type="protein sequence ID" value="EMS74166.1"/>
    <property type="molecule type" value="Genomic_DNA"/>
</dbReference>
<evidence type="ECO:0000313" key="3">
    <source>
        <dbReference type="EMBL" id="EMS74166.1"/>
    </source>
</evidence>
<feature type="transmembrane region" description="Helical" evidence="2">
    <location>
        <begin position="31"/>
        <end position="49"/>
    </location>
</feature>
<name>S0FV59_RUMCE</name>
<keyword evidence="2" id="KW-1133">Transmembrane helix</keyword>
<sequence>MSYYWISVVITILVTALTAFYLLYRSKELNLGILFSITAGSIVLGFSFNPAFTFMLKALSESININKKIALILSLIVVLFIFLLFICIISMIISIAIPKKFSSIDCGIYIDRFFSNIKNMKVGFFNKPAAECGNSSIVMQENVKDEYNLENKLKKPVDTKQIIDTMGIENCENGSFLLENSGSCNNLVDEVVETAAAVTAVAEPDKANAAGAVEEAWSFEDCSTGSEEADVTDTDIAQTAVLEQALPEPVMPESAVSESDIGETGDTDPQIKEQVENETTITPDIANHEEIIEETREIEYIMEEVQSSQVEINARSLVDKAFESKGRGRKEQAAEYYLQALSHQPDREMIFWIVLDVCALYKQLGLTELAKSILEGTVERYGSVIKPDIKEEIIKNLK</sequence>
<dbReference type="STRING" id="1195236.CTER_0647"/>